<dbReference type="EMBL" id="BARS01003405">
    <property type="protein sequence ID" value="GAF82361.1"/>
    <property type="molecule type" value="Genomic_DNA"/>
</dbReference>
<dbReference type="SUPFAM" id="SSF53335">
    <property type="entry name" value="S-adenosyl-L-methionine-dependent methyltransferases"/>
    <property type="match status" value="2"/>
</dbReference>
<feature type="domain" description="C-methyltransferase" evidence="1">
    <location>
        <begin position="112"/>
        <end position="214"/>
    </location>
</feature>
<accession>X0T4T1</accession>
<dbReference type="InterPro" id="IPR013691">
    <property type="entry name" value="MeTrfase_14"/>
</dbReference>
<protein>
    <recommendedName>
        <fullName evidence="1">C-methyltransferase domain-containing protein</fullName>
    </recommendedName>
</protein>
<name>X0T4T1_9ZZZZ</name>
<dbReference type="Gene3D" id="3.40.50.150">
    <property type="entry name" value="Vaccinia Virus protein VP39"/>
    <property type="match status" value="1"/>
</dbReference>
<sequence length="227" mass="26162">MLRKVNTLLKEDGYVYVEVPDLYQIYPAIYSYFHHEHMSYFTPVSLENALRGSGFSIDILEQFVDNPGGTGKGYPVLRAIARKRLEVEGRRRNDYVSVMRVINDYQKALLSFQERVVKPLEREIESWIKKKRRVAIFGAGPHTMTLFEIEGIRKVNCVAIFDNNPRKWGLDIYGIPVHGPGDVASIGPDVVLISSREREDEIFAKIADWKSCGIDVVRIYQREHDSR</sequence>
<comment type="caution">
    <text evidence="2">The sequence shown here is derived from an EMBL/GenBank/DDBJ whole genome shotgun (WGS) entry which is preliminary data.</text>
</comment>
<reference evidence="2" key="1">
    <citation type="journal article" date="2014" name="Front. Microbiol.">
        <title>High frequency of phylogenetically diverse reductive dehalogenase-homologous genes in deep subseafloor sedimentary metagenomes.</title>
        <authorList>
            <person name="Kawai M."/>
            <person name="Futagami T."/>
            <person name="Toyoda A."/>
            <person name="Takaki Y."/>
            <person name="Nishi S."/>
            <person name="Hori S."/>
            <person name="Arai W."/>
            <person name="Tsubouchi T."/>
            <person name="Morono Y."/>
            <person name="Uchiyama I."/>
            <person name="Ito T."/>
            <person name="Fujiyama A."/>
            <person name="Inagaki F."/>
            <person name="Takami H."/>
        </authorList>
    </citation>
    <scope>NUCLEOTIDE SEQUENCE</scope>
    <source>
        <strain evidence="2">Expedition CK06-06</strain>
    </source>
</reference>
<evidence type="ECO:0000259" key="1">
    <source>
        <dbReference type="Pfam" id="PF08484"/>
    </source>
</evidence>
<evidence type="ECO:0000313" key="2">
    <source>
        <dbReference type="EMBL" id="GAF82361.1"/>
    </source>
</evidence>
<dbReference type="Pfam" id="PF08484">
    <property type="entry name" value="Methyltransf_14"/>
    <property type="match status" value="1"/>
</dbReference>
<dbReference type="AlphaFoldDB" id="X0T4T1"/>
<dbReference type="Gene3D" id="3.40.50.720">
    <property type="entry name" value="NAD(P)-binding Rossmann-like Domain"/>
    <property type="match status" value="1"/>
</dbReference>
<organism evidence="2">
    <name type="scientific">marine sediment metagenome</name>
    <dbReference type="NCBI Taxonomy" id="412755"/>
    <lineage>
        <taxon>unclassified sequences</taxon>
        <taxon>metagenomes</taxon>
        <taxon>ecological metagenomes</taxon>
    </lineage>
</organism>
<proteinExistence type="predicted"/>
<dbReference type="InterPro" id="IPR029063">
    <property type="entry name" value="SAM-dependent_MTases_sf"/>
</dbReference>
<gene>
    <name evidence="2" type="ORF">S01H1_06600</name>
</gene>